<dbReference type="AlphaFoldDB" id="A0A9D3ZPQ4"/>
<keyword evidence="3" id="KW-1185">Reference proteome</keyword>
<dbReference type="Proteomes" id="UP000828251">
    <property type="component" value="Unassembled WGS sequence"/>
</dbReference>
<sequence length="217" mass="25127">MTKFRPVRGIRQGCPLSPYLFVLCTEWLGHSISAALSQGFWKPIRLSRLGPVLSHLFFTDDLVIFCRVDEHHGRILKRILNEFYEISRHKVNSRKSNIFFSKGVEQLMVDRLSNLLGFQKVDDLGRYLGIPLFHKRVTSSTLHFVIEKVRSKLQNWEVHQLFFAGRVTLAQSVLLAIPSYFMQSMMIPRQVSDEIECVVRRFIWGTSNGKNKMSLVG</sequence>
<evidence type="ECO:0000313" key="2">
    <source>
        <dbReference type="EMBL" id="KAH1055495.1"/>
    </source>
</evidence>
<gene>
    <name evidence="2" type="ORF">J1N35_033560</name>
</gene>
<dbReference type="InterPro" id="IPR043502">
    <property type="entry name" value="DNA/RNA_pol_sf"/>
</dbReference>
<accession>A0A9D3ZPQ4</accession>
<dbReference type="EMBL" id="JAIQCV010000010">
    <property type="protein sequence ID" value="KAH1055495.1"/>
    <property type="molecule type" value="Genomic_DNA"/>
</dbReference>
<organism evidence="2 3">
    <name type="scientific">Gossypium stocksii</name>
    <dbReference type="NCBI Taxonomy" id="47602"/>
    <lineage>
        <taxon>Eukaryota</taxon>
        <taxon>Viridiplantae</taxon>
        <taxon>Streptophyta</taxon>
        <taxon>Embryophyta</taxon>
        <taxon>Tracheophyta</taxon>
        <taxon>Spermatophyta</taxon>
        <taxon>Magnoliopsida</taxon>
        <taxon>eudicotyledons</taxon>
        <taxon>Gunneridae</taxon>
        <taxon>Pentapetalae</taxon>
        <taxon>rosids</taxon>
        <taxon>malvids</taxon>
        <taxon>Malvales</taxon>
        <taxon>Malvaceae</taxon>
        <taxon>Malvoideae</taxon>
        <taxon>Gossypium</taxon>
    </lineage>
</organism>
<dbReference type="SUPFAM" id="SSF56672">
    <property type="entry name" value="DNA/RNA polymerases"/>
    <property type="match status" value="1"/>
</dbReference>
<dbReference type="PANTHER" id="PTHR33116">
    <property type="entry name" value="REVERSE TRANSCRIPTASE ZINC-BINDING DOMAIN-CONTAINING PROTEIN-RELATED-RELATED"/>
    <property type="match status" value="1"/>
</dbReference>
<name>A0A9D3ZPQ4_9ROSI</name>
<evidence type="ECO:0000313" key="3">
    <source>
        <dbReference type="Proteomes" id="UP000828251"/>
    </source>
</evidence>
<dbReference type="PROSITE" id="PS50878">
    <property type="entry name" value="RT_POL"/>
    <property type="match status" value="1"/>
</dbReference>
<dbReference type="OrthoDB" id="1000481at2759"/>
<reference evidence="2 3" key="1">
    <citation type="journal article" date="2021" name="Plant Biotechnol. J.">
        <title>Multi-omics assisted identification of the key and species-specific regulatory components of drought-tolerant mechanisms in Gossypium stocksii.</title>
        <authorList>
            <person name="Yu D."/>
            <person name="Ke L."/>
            <person name="Zhang D."/>
            <person name="Wu Y."/>
            <person name="Sun Y."/>
            <person name="Mei J."/>
            <person name="Sun J."/>
            <person name="Sun Y."/>
        </authorList>
    </citation>
    <scope>NUCLEOTIDE SEQUENCE [LARGE SCALE GENOMIC DNA]</scope>
    <source>
        <strain evidence="3">cv. E1</strain>
        <tissue evidence="2">Leaf</tissue>
    </source>
</reference>
<proteinExistence type="predicted"/>
<comment type="caution">
    <text evidence="2">The sequence shown here is derived from an EMBL/GenBank/DDBJ whole genome shotgun (WGS) entry which is preliminary data.</text>
</comment>
<protein>
    <recommendedName>
        <fullName evidence="1">Reverse transcriptase domain-containing protein</fullName>
    </recommendedName>
</protein>
<dbReference type="Pfam" id="PF00078">
    <property type="entry name" value="RVT_1"/>
    <property type="match status" value="1"/>
</dbReference>
<dbReference type="PANTHER" id="PTHR33116:SF86">
    <property type="entry name" value="REVERSE TRANSCRIPTASE DOMAIN-CONTAINING PROTEIN"/>
    <property type="match status" value="1"/>
</dbReference>
<evidence type="ECO:0000259" key="1">
    <source>
        <dbReference type="PROSITE" id="PS50878"/>
    </source>
</evidence>
<dbReference type="InterPro" id="IPR000477">
    <property type="entry name" value="RT_dom"/>
</dbReference>
<feature type="domain" description="Reverse transcriptase" evidence="1">
    <location>
        <begin position="1"/>
        <end position="132"/>
    </location>
</feature>